<dbReference type="Proteomes" id="UP000078419">
    <property type="component" value="Unassembled WGS sequence"/>
</dbReference>
<dbReference type="PANTHER" id="PTHR20854">
    <property type="entry name" value="INOSITOL MONOPHOSPHATASE"/>
    <property type="match status" value="1"/>
</dbReference>
<dbReference type="PATRIC" id="fig|948.7.peg.1494"/>
<dbReference type="Pfam" id="PF00459">
    <property type="entry name" value="Inositol_P"/>
    <property type="match status" value="1"/>
</dbReference>
<dbReference type="GO" id="GO:0006020">
    <property type="term" value="P:inositol metabolic process"/>
    <property type="evidence" value="ECO:0007669"/>
    <property type="project" value="TreeGrafter"/>
</dbReference>
<proteinExistence type="inferred from homology"/>
<keyword evidence="2" id="KW-0479">Metal-binding</keyword>
<comment type="cofactor">
    <cofactor evidence="2">
        <name>Mg(2+)</name>
        <dbReference type="ChEBI" id="CHEBI:18420"/>
    </cofactor>
</comment>
<dbReference type="EMBL" id="FLLR01000011">
    <property type="protein sequence ID" value="SBO14058.1"/>
    <property type="molecule type" value="Genomic_DNA"/>
</dbReference>
<dbReference type="AlphaFoldDB" id="A0A098EH73"/>
<evidence type="ECO:0000313" key="5">
    <source>
        <dbReference type="Proteomes" id="UP000055047"/>
    </source>
</evidence>
<dbReference type="RefSeq" id="WP_011450661.1">
    <property type="nucleotide sequence ID" value="NZ_CCXQ01000051.1"/>
</dbReference>
<dbReference type="EMBL" id="CCXQ01000051">
    <property type="protein sequence ID" value="CEG20661.1"/>
    <property type="molecule type" value="Genomic_DNA"/>
</dbReference>
<dbReference type="PRINTS" id="PR00377">
    <property type="entry name" value="IMPHPHTASES"/>
</dbReference>
<sequence length="256" mass="28527">MVALFSPIIGVMINAVRKSSRGLVRDFNEIRYLKSSYIAASEFTRAAYSRSSAIIAEELSAYRQGLEIFFEGTRDHRELGPMFWYVSTIDSRTNFMRGLPYFATAVALIKDEAVVAAVVDAPILRETYYAEKGYGTFVESVQSRYVRMYVTKKESINASMIDFTAGCSRVRGIVSELAAQHVVLRSMGSVVLGFSYLCAGCYDMLVYSGLHDYKAEIGRLFVEESKGGVTTDNGLFIASNLFLRDFIEKNITVAGQ</sequence>
<dbReference type="InterPro" id="IPR000760">
    <property type="entry name" value="Inositol_monophosphatase-like"/>
</dbReference>
<keyword evidence="2" id="KW-0460">Magnesium</keyword>
<reference evidence="6" key="2">
    <citation type="submission" date="2016-03" db="EMBL/GenBank/DDBJ databases">
        <authorList>
            <person name="Loux Valentin"/>
        </authorList>
    </citation>
    <scope>NUCLEOTIDE SEQUENCE [LARGE SCALE GENOMIC DNA]</scope>
    <source>
        <strain evidence="6">C1</strain>
    </source>
</reference>
<organism evidence="3 5">
    <name type="scientific">Anaplasma phagocytophilum</name>
    <name type="common">Ehrlichia phagocytophila</name>
    <dbReference type="NCBI Taxonomy" id="948"/>
    <lineage>
        <taxon>Bacteria</taxon>
        <taxon>Pseudomonadati</taxon>
        <taxon>Pseudomonadota</taxon>
        <taxon>Alphaproteobacteria</taxon>
        <taxon>Rickettsiales</taxon>
        <taxon>Anaplasmataceae</taxon>
        <taxon>Anaplasma</taxon>
        <taxon>phagocytophilum group</taxon>
    </lineage>
</organism>
<dbReference type="Gene3D" id="3.30.540.10">
    <property type="entry name" value="Fructose-1,6-Bisphosphatase, subunit A, domain 1"/>
    <property type="match status" value="1"/>
</dbReference>
<dbReference type="SUPFAM" id="SSF56655">
    <property type="entry name" value="Carbohydrate phosphatase"/>
    <property type="match status" value="1"/>
</dbReference>
<dbReference type="GO" id="GO:0046872">
    <property type="term" value="F:metal ion binding"/>
    <property type="evidence" value="ECO:0007669"/>
    <property type="project" value="UniProtKB-KW"/>
</dbReference>
<dbReference type="Proteomes" id="UP000055047">
    <property type="component" value="Unassembled WGS sequence"/>
</dbReference>
<feature type="binding site" evidence="2">
    <location>
        <position position="90"/>
    </location>
    <ligand>
        <name>Mg(2+)</name>
        <dbReference type="ChEBI" id="CHEBI:18420"/>
        <label>2</label>
    </ligand>
</feature>
<dbReference type="EC" id="3.1.3.25" evidence="4"/>
<evidence type="ECO:0000313" key="4">
    <source>
        <dbReference type="EMBL" id="SBO14058.1"/>
    </source>
</evidence>
<keyword evidence="4" id="KW-0378">Hydrolase</keyword>
<reference evidence="4" key="3">
    <citation type="submission" date="2016-03" db="EMBL/GenBank/DDBJ databases">
        <authorList>
            <person name="Loux V."/>
        </authorList>
    </citation>
    <scope>NUCLEOTIDE SEQUENCE</scope>
    <source>
        <strain evidence="4">C1</strain>
    </source>
</reference>
<feature type="binding site" evidence="2">
    <location>
        <position position="71"/>
    </location>
    <ligand>
        <name>Mg(2+)</name>
        <dbReference type="ChEBI" id="CHEBI:18420"/>
        <label>1</label>
        <note>catalytic</note>
    </ligand>
</feature>
<dbReference type="GeneID" id="92748326"/>
<evidence type="ECO:0000256" key="2">
    <source>
        <dbReference type="PIRSR" id="PIRSR600760-2"/>
    </source>
</evidence>
<dbReference type="PANTHER" id="PTHR20854:SF4">
    <property type="entry name" value="INOSITOL-1-MONOPHOSPHATASE-RELATED"/>
    <property type="match status" value="1"/>
</dbReference>
<dbReference type="GO" id="GO:0008934">
    <property type="term" value="F:inositol monophosphate 1-phosphatase activity"/>
    <property type="evidence" value="ECO:0007669"/>
    <property type="project" value="TreeGrafter"/>
</dbReference>
<accession>A0A098EH73</accession>
<reference evidence="3 5" key="1">
    <citation type="submission" date="2014-09" db="EMBL/GenBank/DDBJ databases">
        <authorList>
            <person name="Loux Valentin"/>
            <person name="Dugat Thibaut"/>
        </authorList>
    </citation>
    <scope>NUCLEOTIDE SEQUENCE [LARGE SCALE GENOMIC DNA]</scope>
    <source>
        <strain evidence="3 5">BOV-10_179</strain>
    </source>
</reference>
<evidence type="ECO:0000313" key="6">
    <source>
        <dbReference type="Proteomes" id="UP000078419"/>
    </source>
</evidence>
<dbReference type="CDD" id="cd01637">
    <property type="entry name" value="IMPase_like"/>
    <property type="match status" value="1"/>
</dbReference>
<dbReference type="Gene3D" id="3.40.190.80">
    <property type="match status" value="1"/>
</dbReference>
<gene>
    <name evidence="3" type="primary">suhB</name>
    <name evidence="4" type="ORF">ANAPC1_00402</name>
    <name evidence="3" type="ORF">ANAPHAGO_00690</name>
</gene>
<evidence type="ECO:0000256" key="1">
    <source>
        <dbReference type="ARBA" id="ARBA00009759"/>
    </source>
</evidence>
<comment type="similarity">
    <text evidence="1">Belongs to the inositol monophosphatase superfamily.</text>
</comment>
<dbReference type="GO" id="GO:0007165">
    <property type="term" value="P:signal transduction"/>
    <property type="evidence" value="ECO:0007669"/>
    <property type="project" value="TreeGrafter"/>
</dbReference>
<protein>
    <submittedName>
        <fullName evidence="3">Extragenic suppressor protein</fullName>
    </submittedName>
    <submittedName>
        <fullName evidence="4">Inositol-1-monophosphatase</fullName>
        <ecNumber evidence="4">3.1.3.25</ecNumber>
    </submittedName>
</protein>
<feature type="binding site" evidence="2">
    <location>
        <position position="89"/>
    </location>
    <ligand>
        <name>Mg(2+)</name>
        <dbReference type="ChEBI" id="CHEBI:18420"/>
        <label>1</label>
        <note>catalytic</note>
    </ligand>
</feature>
<evidence type="ECO:0000313" key="3">
    <source>
        <dbReference type="EMBL" id="CEG20661.1"/>
    </source>
</evidence>
<name>A0A098EH73_ANAPH</name>